<evidence type="ECO:0000313" key="2">
    <source>
        <dbReference type="Proteomes" id="UP000805704"/>
    </source>
</evidence>
<name>A0ACB7EMR8_NIBAL</name>
<accession>A0ACB7EMR8</accession>
<reference evidence="1" key="1">
    <citation type="submission" date="2020-04" db="EMBL/GenBank/DDBJ databases">
        <title>A chromosome-scale assembly and high-density genetic map of the yellow drum (Nibea albiflora) genome.</title>
        <authorList>
            <person name="Xu D."/>
            <person name="Zhang W."/>
            <person name="Chen R."/>
            <person name="Tan P."/>
            <person name="Wang L."/>
            <person name="Song H."/>
            <person name="Tian L."/>
            <person name="Zhu Q."/>
            <person name="Wang B."/>
        </authorList>
    </citation>
    <scope>NUCLEOTIDE SEQUENCE</scope>
    <source>
        <strain evidence="1">ZJHYS-2018</strain>
    </source>
</reference>
<organism evidence="1 2">
    <name type="scientific">Nibea albiflora</name>
    <name type="common">Yellow drum</name>
    <name type="synonym">Corvina albiflora</name>
    <dbReference type="NCBI Taxonomy" id="240163"/>
    <lineage>
        <taxon>Eukaryota</taxon>
        <taxon>Metazoa</taxon>
        <taxon>Chordata</taxon>
        <taxon>Craniata</taxon>
        <taxon>Vertebrata</taxon>
        <taxon>Euteleostomi</taxon>
        <taxon>Actinopterygii</taxon>
        <taxon>Neopterygii</taxon>
        <taxon>Teleostei</taxon>
        <taxon>Neoteleostei</taxon>
        <taxon>Acanthomorphata</taxon>
        <taxon>Eupercaria</taxon>
        <taxon>Sciaenidae</taxon>
        <taxon>Nibea</taxon>
    </lineage>
</organism>
<protein>
    <submittedName>
        <fullName evidence="1">Small conductance calcium-activated potassium channel protein 2</fullName>
    </submittedName>
</protein>
<keyword evidence="1" id="KW-0406">Ion transport</keyword>
<keyword evidence="1" id="KW-0407">Ion channel</keyword>
<gene>
    <name evidence="1" type="primary">KCNN2</name>
    <name evidence="1" type="ORF">GBF38_007463</name>
</gene>
<dbReference type="Proteomes" id="UP000805704">
    <property type="component" value="Chromosome 4"/>
</dbReference>
<proteinExistence type="predicted"/>
<sequence>MRLILVKPTNATRRLDSTGEVFHDGDRERCTSGGPSPLRKSPEGMHDRYAGTSVEASSPPQEASLFCVSSSPHERSNGISPPRVSTQISPLKTQNLTLSQLSDQDWLLLCGQTTSQHLSGSKLSLPKHTTKLSDTLENGDTVNGDAVRPLSSHGTSRSSLSDLHSGQQPLQLLHSAILEDAFSKVIREDSSKANSENLTRGEPQKKTKDISYRLGQRKALFGKRKQLSDYALVCGMFGIIVMVIETELSRGSYSKESIYSYVLKGLISLSTAILLGLIVMYHAREIQLFMVDNGADDWRIAMTFERILFVVLELLVCAIHPIPGQYVFTWTARLAFSYTASVADADVDIILSVPMFLRLYLIGRVMLLHSKLFTDASSRSIGALNKISFDTRFVMKTLMTICPGTVLLVFSVSCWIIAAWTVRVCERYHDAQEVTSTFLGAMWLVSITFLSIGYGDMVPHTYCGKGVCLLTGIMGAGCTALVVAVVARKSELTRAEKHVHNFMMDTQLYKKIKNTAANVLRETWLIYKNTKLVKKIDRARVRHHQRKFLQAIHQLRSVKMEQRKLTDQANTVADLAKTQNMMYDLVSELQHRSEELDRRIVALEEKLDSILHSVQSLPVVLSQAITKLQKDFLDDLACRVHFLSSSLSSECCSVPARQLCPGSTTPETPYSS</sequence>
<keyword evidence="1" id="KW-0813">Transport</keyword>
<comment type="caution">
    <text evidence="1">The sequence shown here is derived from an EMBL/GenBank/DDBJ whole genome shotgun (WGS) entry which is preliminary data.</text>
</comment>
<evidence type="ECO:0000313" key="1">
    <source>
        <dbReference type="EMBL" id="KAG8003105.1"/>
    </source>
</evidence>
<keyword evidence="2" id="KW-1185">Reference proteome</keyword>
<dbReference type="EMBL" id="CM024792">
    <property type="protein sequence ID" value="KAG8003105.1"/>
    <property type="molecule type" value="Genomic_DNA"/>
</dbReference>